<protein>
    <recommendedName>
        <fullName evidence="2">histidine kinase</fullName>
        <ecNumber evidence="2">2.7.13.3</ecNumber>
    </recommendedName>
</protein>
<keyword evidence="4 9" id="KW-0418">Kinase</keyword>
<dbReference type="GO" id="GO:0016301">
    <property type="term" value="F:kinase activity"/>
    <property type="evidence" value="ECO:0007669"/>
    <property type="project" value="UniProtKB-KW"/>
</dbReference>
<evidence type="ECO:0000256" key="3">
    <source>
        <dbReference type="ARBA" id="ARBA00022679"/>
    </source>
</evidence>
<accession>A0ABW0KAG4</accession>
<dbReference type="Pfam" id="PF02518">
    <property type="entry name" value="HATPase_c"/>
    <property type="match status" value="1"/>
</dbReference>
<evidence type="ECO:0000256" key="4">
    <source>
        <dbReference type="ARBA" id="ARBA00022777"/>
    </source>
</evidence>
<comment type="caution">
    <text evidence="9">The sequence shown here is derived from an EMBL/GenBank/DDBJ whole genome shotgun (WGS) entry which is preliminary data.</text>
</comment>
<reference evidence="10" key="1">
    <citation type="journal article" date="2019" name="Int. J. Syst. Evol. Microbiol.">
        <title>The Global Catalogue of Microorganisms (GCM) 10K type strain sequencing project: providing services to taxonomists for standard genome sequencing and annotation.</title>
        <authorList>
            <consortium name="The Broad Institute Genomics Platform"/>
            <consortium name="The Broad Institute Genome Sequencing Center for Infectious Disease"/>
            <person name="Wu L."/>
            <person name="Ma J."/>
        </authorList>
    </citation>
    <scope>NUCLEOTIDE SEQUENCE [LARGE SCALE GENOMIC DNA]</scope>
    <source>
        <strain evidence="10">KACC 11904</strain>
    </source>
</reference>
<dbReference type="CDD" id="cd16917">
    <property type="entry name" value="HATPase_UhpB-NarQ-NarX-like"/>
    <property type="match status" value="1"/>
</dbReference>
<keyword evidence="10" id="KW-1185">Reference proteome</keyword>
<keyword evidence="6" id="KW-0812">Transmembrane</keyword>
<feature type="domain" description="Signal transduction histidine kinase subgroup 3 dimerisation and phosphoacceptor" evidence="8">
    <location>
        <begin position="176"/>
        <end position="239"/>
    </location>
</feature>
<dbReference type="InterPro" id="IPR050482">
    <property type="entry name" value="Sensor_HK_TwoCompSys"/>
</dbReference>
<evidence type="ECO:0000256" key="2">
    <source>
        <dbReference type="ARBA" id="ARBA00012438"/>
    </source>
</evidence>
<evidence type="ECO:0000259" key="7">
    <source>
        <dbReference type="Pfam" id="PF02518"/>
    </source>
</evidence>
<evidence type="ECO:0000256" key="6">
    <source>
        <dbReference type="SAM" id="Phobius"/>
    </source>
</evidence>
<feature type="transmembrane region" description="Helical" evidence="6">
    <location>
        <begin position="130"/>
        <end position="148"/>
    </location>
</feature>
<dbReference type="PANTHER" id="PTHR24421:SF63">
    <property type="entry name" value="SENSOR HISTIDINE KINASE DESK"/>
    <property type="match status" value="1"/>
</dbReference>
<dbReference type="Pfam" id="PF07730">
    <property type="entry name" value="HisKA_3"/>
    <property type="match status" value="1"/>
</dbReference>
<dbReference type="RefSeq" id="WP_270885581.1">
    <property type="nucleotide sequence ID" value="NZ_JAQFVF010000089.1"/>
</dbReference>
<keyword evidence="6" id="KW-0472">Membrane</keyword>
<organism evidence="9 10">
    <name type="scientific">Paenibacillus aestuarii</name>
    <dbReference type="NCBI Taxonomy" id="516965"/>
    <lineage>
        <taxon>Bacteria</taxon>
        <taxon>Bacillati</taxon>
        <taxon>Bacillota</taxon>
        <taxon>Bacilli</taxon>
        <taxon>Bacillales</taxon>
        <taxon>Paenibacillaceae</taxon>
        <taxon>Paenibacillus</taxon>
    </lineage>
</organism>
<name>A0ABW0KAG4_9BACL</name>
<dbReference type="Gene3D" id="3.30.565.10">
    <property type="entry name" value="Histidine kinase-like ATPase, C-terminal domain"/>
    <property type="match status" value="1"/>
</dbReference>
<evidence type="ECO:0000259" key="8">
    <source>
        <dbReference type="Pfam" id="PF07730"/>
    </source>
</evidence>
<evidence type="ECO:0000256" key="1">
    <source>
        <dbReference type="ARBA" id="ARBA00000085"/>
    </source>
</evidence>
<dbReference type="InterPro" id="IPR003594">
    <property type="entry name" value="HATPase_dom"/>
</dbReference>
<comment type="catalytic activity">
    <reaction evidence="1">
        <text>ATP + protein L-histidine = ADP + protein N-phospho-L-histidine.</text>
        <dbReference type="EC" id="2.7.13.3"/>
    </reaction>
</comment>
<dbReference type="EC" id="2.7.13.3" evidence="2"/>
<dbReference type="PANTHER" id="PTHR24421">
    <property type="entry name" value="NITRATE/NITRITE SENSOR PROTEIN NARX-RELATED"/>
    <property type="match status" value="1"/>
</dbReference>
<evidence type="ECO:0000313" key="9">
    <source>
        <dbReference type="EMBL" id="MFC5450290.1"/>
    </source>
</evidence>
<feature type="transmembrane region" description="Helical" evidence="6">
    <location>
        <begin position="39"/>
        <end position="57"/>
    </location>
</feature>
<evidence type="ECO:0000313" key="10">
    <source>
        <dbReference type="Proteomes" id="UP001596044"/>
    </source>
</evidence>
<dbReference type="EMBL" id="JBHSMJ010000025">
    <property type="protein sequence ID" value="MFC5450290.1"/>
    <property type="molecule type" value="Genomic_DNA"/>
</dbReference>
<dbReference type="InterPro" id="IPR036890">
    <property type="entry name" value="HATPase_C_sf"/>
</dbReference>
<feature type="transmembrane region" description="Helical" evidence="6">
    <location>
        <begin position="63"/>
        <end position="92"/>
    </location>
</feature>
<sequence>MKNVLGNRRKPFENFWIFWVFYLIFPFSSILSRPNPQRWIGFTLLAVFVALVLLGFKDGKRRILYILVLFILITGFSLTYSPYLVFMFFYTIPIIGMIAQNRSFYAAVALLLINVSSIVWLNFIEFYNASSWYIFPTLVVLIFLPFGIRSRQKANELREKLMLANDEIARLAMIEERQRISRDLHDTLGHTLSLITLKSELAERLILKAPERAVQEVKDIQATSRAALKQVRELISGMNAISLSDEITQSKAILQAASIAFDSHAELGKLQAPPMVHNILGMCLREAVTNVIKHSGATRCTFSLKEQSGYWVMTIADNGKGCENKAGVDPVPSSGRGLLGMQERLELIDGKMTFHKGTEAGTMLTIQVPIIIKHQSTEQQLKAASAESAGEGKEV</sequence>
<feature type="transmembrane region" description="Helical" evidence="6">
    <location>
        <begin position="15"/>
        <end position="32"/>
    </location>
</feature>
<proteinExistence type="predicted"/>
<gene>
    <name evidence="9" type="ORF">ACFPOG_18735</name>
</gene>
<keyword evidence="3" id="KW-0808">Transferase</keyword>
<keyword evidence="6" id="KW-1133">Transmembrane helix</keyword>
<feature type="domain" description="Histidine kinase/HSP90-like ATPase" evidence="7">
    <location>
        <begin position="280"/>
        <end position="369"/>
    </location>
</feature>
<dbReference type="Proteomes" id="UP001596044">
    <property type="component" value="Unassembled WGS sequence"/>
</dbReference>
<feature type="transmembrane region" description="Helical" evidence="6">
    <location>
        <begin position="104"/>
        <end position="124"/>
    </location>
</feature>
<keyword evidence="5" id="KW-0902">Two-component regulatory system</keyword>
<evidence type="ECO:0000256" key="5">
    <source>
        <dbReference type="ARBA" id="ARBA00023012"/>
    </source>
</evidence>
<dbReference type="Gene3D" id="1.20.5.1930">
    <property type="match status" value="1"/>
</dbReference>
<dbReference type="InterPro" id="IPR011712">
    <property type="entry name" value="Sig_transdc_His_kin_sub3_dim/P"/>
</dbReference>
<dbReference type="SUPFAM" id="SSF55874">
    <property type="entry name" value="ATPase domain of HSP90 chaperone/DNA topoisomerase II/histidine kinase"/>
    <property type="match status" value="1"/>
</dbReference>